<evidence type="ECO:0000313" key="1">
    <source>
        <dbReference type="EMBL" id="SUG70235.1"/>
    </source>
</evidence>
<dbReference type="Proteomes" id="UP000255534">
    <property type="component" value="Unassembled WGS sequence"/>
</dbReference>
<evidence type="ECO:0000313" key="3">
    <source>
        <dbReference type="Proteomes" id="UP000255534"/>
    </source>
</evidence>
<dbReference type="AlphaFoldDB" id="A0A379UQ27"/>
<dbReference type="EMBL" id="UGXK01000001">
    <property type="protein sequence ID" value="SUG70252.1"/>
    <property type="molecule type" value="Genomic_DNA"/>
</dbReference>
<reference evidence="1 3" key="1">
    <citation type="submission" date="2018-06" db="EMBL/GenBank/DDBJ databases">
        <authorList>
            <consortium name="Pathogen Informatics"/>
            <person name="Doyle S."/>
        </authorList>
    </citation>
    <scope>NUCLEOTIDE SEQUENCE [LARGE SCALE GENOMIC DNA]</scope>
    <source>
        <strain evidence="1 3">NCTC5798</strain>
    </source>
</reference>
<proteinExistence type="predicted"/>
<sequence length="104" mass="11918">MKKHKLRKQLKKIEQELGLIETDPSVVGYALYHTEKKAFVELLHSEMGLTDAYTGDLEAAYIADSQLEALNTYSKLEDGWYIKIVPLIQNDLFGLTLKPDYLKD</sequence>
<name>A0A379UQ27_SALET</name>
<accession>A0A379UQ27</accession>
<evidence type="ECO:0000313" key="2">
    <source>
        <dbReference type="EMBL" id="SUG70252.1"/>
    </source>
</evidence>
<protein>
    <submittedName>
        <fullName evidence="1">Uncharacterized protein</fullName>
    </submittedName>
</protein>
<dbReference type="EMBL" id="UGXK01000001">
    <property type="protein sequence ID" value="SUG70235.1"/>
    <property type="molecule type" value="Genomic_DNA"/>
</dbReference>
<gene>
    <name evidence="1" type="ORF">NCTC5798_01339</name>
    <name evidence="2" type="ORF">NCTC5798_01356</name>
</gene>
<organism evidence="1 3">
    <name type="scientific">Salmonella enterica I</name>
    <dbReference type="NCBI Taxonomy" id="59201"/>
    <lineage>
        <taxon>Bacteria</taxon>
        <taxon>Pseudomonadati</taxon>
        <taxon>Pseudomonadota</taxon>
        <taxon>Gammaproteobacteria</taxon>
        <taxon>Enterobacterales</taxon>
        <taxon>Enterobacteriaceae</taxon>
        <taxon>Salmonella</taxon>
    </lineage>
</organism>